<proteinExistence type="predicted"/>
<dbReference type="Proteomes" id="UP000286415">
    <property type="component" value="Unassembled WGS sequence"/>
</dbReference>
<accession>A0A8T1ML11</accession>
<keyword evidence="2" id="KW-1185">Reference proteome</keyword>
<evidence type="ECO:0000313" key="2">
    <source>
        <dbReference type="Proteomes" id="UP000286415"/>
    </source>
</evidence>
<organism evidence="1 2">
    <name type="scientific">Clonorchis sinensis</name>
    <name type="common">Chinese liver fluke</name>
    <dbReference type="NCBI Taxonomy" id="79923"/>
    <lineage>
        <taxon>Eukaryota</taxon>
        <taxon>Metazoa</taxon>
        <taxon>Spiralia</taxon>
        <taxon>Lophotrochozoa</taxon>
        <taxon>Platyhelminthes</taxon>
        <taxon>Trematoda</taxon>
        <taxon>Digenea</taxon>
        <taxon>Opisthorchiida</taxon>
        <taxon>Opisthorchiata</taxon>
        <taxon>Opisthorchiidae</taxon>
        <taxon>Clonorchis</taxon>
    </lineage>
</organism>
<name>A0A8T1ML11_CLOSI</name>
<dbReference type="AlphaFoldDB" id="A0A8T1ML11"/>
<dbReference type="Pfam" id="PF14868">
    <property type="entry name" value="DUF4487"/>
    <property type="match status" value="1"/>
</dbReference>
<gene>
    <name evidence="1" type="ORF">CSKR_201003</name>
</gene>
<comment type="caution">
    <text evidence="1">The sequence shown here is derived from an EMBL/GenBank/DDBJ whole genome shotgun (WGS) entry which is preliminary data.</text>
</comment>
<dbReference type="EMBL" id="NIRI02000042">
    <property type="protein sequence ID" value="KAG5449602.1"/>
    <property type="molecule type" value="Genomic_DNA"/>
</dbReference>
<protein>
    <submittedName>
        <fullName evidence="1">Uncharacterized protein</fullName>
    </submittedName>
</protein>
<dbReference type="PANTHER" id="PTHR16071">
    <property type="entry name" value="CHROMOSOME 1 OPEN READING FRAME 112"/>
    <property type="match status" value="1"/>
</dbReference>
<evidence type="ECO:0000313" key="1">
    <source>
        <dbReference type="EMBL" id="KAG5449602.1"/>
    </source>
</evidence>
<dbReference type="OrthoDB" id="6088000at2759"/>
<sequence>MLPPIVQQLCLQMEKLHAAFLSLSKDLDQVLTSFLELCRPFSSLEWKYVNPEDRLKVFNEAFKFLHEGYLICQRCRTLDAYSESQLKAIFSSLYEVQMFFVEALKINNPCGELPNPEPVARLLLLLVECASEGGLLDPRVGVGLWKFFSSLLQQNIGDLRNSQVCANGADFLDQLLRPLMESTIHFYKGCLREITPPDLSTAQSSNTGVQTANLKMLNLLCRIATFCIKEFAAVSLQATLGRTSSSLLTWITWMVSTRYAGGANPSGSGLSAELVQHLETSMYLSTDVLLAHMSTVPPPTKQKETECSSAALWLRSATIQPTVRLRIYAGILLNLPKNPHFYSRWVGEEFNIYSEFFTTCAQINTNIPLNNESSTDAVGDSLTALATEFYTSMLKQVCASICGLPAGCYYYLEQALLRGLLVNHPWTNLFVADVWCFLARYGPGELCWHYVNLFASTIQLMAVRLYCSSSDGETLSERVVVQLDRLGRILARFLVFLTPKQQSQFFERYPLSEAALLNLSDPATGHQAPLIWRFVPLTLSRLQKPAQTMLEEQLNQRLIGLVRTVEKRSLKEDWDIQLTVETALALRFVSSMDWSWKETNAPTIVRLTTYFLMASASLGDTVTRATTVPCAPVLLSAPQRPLTALSSLVLQWNIPSKDTEMRPLLRWIASCCLKATQSNPEASPLLSFVTLRVWYAWLNCDSLQDSQPYPDWMKTIASAFACVSLDLASPVCRPLLANIKQVLSQVSCEHPMEVEDEGVLRCVRQVDDALTQLECKWKSDCSHSSVSIDAVRKLNHRFNAFLRNLDVTSQL</sequence>
<dbReference type="InterPro" id="IPR027902">
    <property type="entry name" value="DUF4487"/>
</dbReference>
<dbReference type="PANTHER" id="PTHR16071:SF2">
    <property type="entry name" value="FIGNL1-INTERACTING REGULATOR OF RECOMBINATION AND MITOSIS"/>
    <property type="match status" value="1"/>
</dbReference>
<reference evidence="1 2" key="1">
    <citation type="journal article" date="2018" name="Biotechnol. Adv.">
        <title>Improved genomic resources and new bioinformatic workflow for the carcinogenic parasite Clonorchis sinensis: Biotechnological implications.</title>
        <authorList>
            <person name="Wang D."/>
            <person name="Korhonen P.K."/>
            <person name="Gasser R.B."/>
            <person name="Young N.D."/>
        </authorList>
    </citation>
    <scope>NUCLEOTIDE SEQUENCE [LARGE SCALE GENOMIC DNA]</scope>
    <source>
        <strain evidence="1">Cs-k2</strain>
    </source>
</reference>
<reference evidence="1 2" key="2">
    <citation type="journal article" date="2021" name="Genomics">
        <title>High-quality reference genome for Clonorchis sinensis.</title>
        <authorList>
            <person name="Young N.D."/>
            <person name="Stroehlein A.J."/>
            <person name="Kinkar L."/>
            <person name="Wang T."/>
            <person name="Sohn W.M."/>
            <person name="Chang B.C.H."/>
            <person name="Kaur P."/>
            <person name="Weisz D."/>
            <person name="Dudchenko O."/>
            <person name="Aiden E.L."/>
            <person name="Korhonen P.K."/>
            <person name="Gasser R.B."/>
        </authorList>
    </citation>
    <scope>NUCLEOTIDE SEQUENCE [LARGE SCALE GENOMIC DNA]</scope>
    <source>
        <strain evidence="1">Cs-k2</strain>
    </source>
</reference>